<comment type="caution">
    <text evidence="2">The sequence shown here is derived from an EMBL/GenBank/DDBJ whole genome shotgun (WGS) entry which is preliminary data.</text>
</comment>
<gene>
    <name evidence="2" type="ORF">RM641_01895</name>
</gene>
<dbReference type="Proteomes" id="UP001183586">
    <property type="component" value="Unassembled WGS sequence"/>
</dbReference>
<dbReference type="PROSITE" id="PS51318">
    <property type="entry name" value="TAT"/>
    <property type="match status" value="1"/>
</dbReference>
<protein>
    <recommendedName>
        <fullName evidence="4">M15 family peptidase</fullName>
    </recommendedName>
</protein>
<evidence type="ECO:0000313" key="2">
    <source>
        <dbReference type="EMBL" id="MDT0386164.1"/>
    </source>
</evidence>
<evidence type="ECO:0000256" key="1">
    <source>
        <dbReference type="SAM" id="MobiDB-lite"/>
    </source>
</evidence>
<dbReference type="EMBL" id="JAVREU010000001">
    <property type="protein sequence ID" value="MDT0386164.1"/>
    <property type="molecule type" value="Genomic_DNA"/>
</dbReference>
<sequence>MNTSDRAGSRDEDPGDTAEGTRGALPRRSFLLAGLAGATAGFTASLPAPAAAADGGSATPGGRSANGWPVTGTGITTLPVPGTPASVALREGDVSMVLVHVIRRFHYEVEEVGPRELAGHRPAAGLTGHTTNYASGTAVAVRPDAYPLGATGVLFPHQEAVVRDIVRECGGVVAWGGRLRRPHAAHFQIDVRPGDPRLRRLADRIRGWTQAPGLGAGVFLLGA</sequence>
<accession>A0ABU2P3D0</accession>
<proteinExistence type="predicted"/>
<evidence type="ECO:0008006" key="4">
    <source>
        <dbReference type="Google" id="ProtNLM"/>
    </source>
</evidence>
<dbReference type="RefSeq" id="WP_311678393.1">
    <property type="nucleotide sequence ID" value="NZ_JAVREU010000001.1"/>
</dbReference>
<dbReference type="InterPro" id="IPR006311">
    <property type="entry name" value="TAT_signal"/>
</dbReference>
<evidence type="ECO:0000313" key="3">
    <source>
        <dbReference type="Proteomes" id="UP001183586"/>
    </source>
</evidence>
<organism evidence="2 3">
    <name type="scientific">Streptomyces dubilierae</name>
    <dbReference type="NCBI Taxonomy" id="3075533"/>
    <lineage>
        <taxon>Bacteria</taxon>
        <taxon>Bacillati</taxon>
        <taxon>Actinomycetota</taxon>
        <taxon>Actinomycetes</taxon>
        <taxon>Kitasatosporales</taxon>
        <taxon>Streptomycetaceae</taxon>
        <taxon>Streptomyces</taxon>
    </lineage>
</organism>
<name>A0ABU2P3D0_9ACTN</name>
<keyword evidence="3" id="KW-1185">Reference proteome</keyword>
<feature type="region of interest" description="Disordered" evidence="1">
    <location>
        <begin position="1"/>
        <end position="25"/>
    </location>
</feature>
<reference evidence="3" key="1">
    <citation type="submission" date="2023-07" db="EMBL/GenBank/DDBJ databases">
        <title>30 novel species of actinomycetes from the DSMZ collection.</title>
        <authorList>
            <person name="Nouioui I."/>
        </authorList>
    </citation>
    <scope>NUCLEOTIDE SEQUENCE [LARGE SCALE GENOMIC DNA]</scope>
    <source>
        <strain evidence="3">DSM 41921</strain>
    </source>
</reference>